<proteinExistence type="predicted"/>
<organism evidence="1 2">
    <name type="scientific">Cardiocondyla obscurior</name>
    <dbReference type="NCBI Taxonomy" id="286306"/>
    <lineage>
        <taxon>Eukaryota</taxon>
        <taxon>Metazoa</taxon>
        <taxon>Ecdysozoa</taxon>
        <taxon>Arthropoda</taxon>
        <taxon>Hexapoda</taxon>
        <taxon>Insecta</taxon>
        <taxon>Pterygota</taxon>
        <taxon>Neoptera</taxon>
        <taxon>Endopterygota</taxon>
        <taxon>Hymenoptera</taxon>
        <taxon>Apocrita</taxon>
        <taxon>Aculeata</taxon>
        <taxon>Formicoidea</taxon>
        <taxon>Formicidae</taxon>
        <taxon>Myrmicinae</taxon>
        <taxon>Cardiocondyla</taxon>
    </lineage>
</organism>
<evidence type="ECO:0000313" key="1">
    <source>
        <dbReference type="EMBL" id="KAL0114732.1"/>
    </source>
</evidence>
<gene>
    <name evidence="1" type="ORF">PUN28_011795</name>
</gene>
<name>A0AAW2FLD6_9HYME</name>
<accession>A0AAW2FLD6</accession>
<reference evidence="1 2" key="1">
    <citation type="submission" date="2023-03" db="EMBL/GenBank/DDBJ databases">
        <title>High recombination rates correlate with genetic variation in Cardiocondyla obscurior ants.</title>
        <authorList>
            <person name="Errbii M."/>
        </authorList>
    </citation>
    <scope>NUCLEOTIDE SEQUENCE [LARGE SCALE GENOMIC DNA]</scope>
    <source>
        <strain evidence="1">Alpha-2009</strain>
        <tissue evidence="1">Whole body</tissue>
    </source>
</reference>
<dbReference type="AlphaFoldDB" id="A0AAW2FLD6"/>
<dbReference type="EMBL" id="JADYXP020000011">
    <property type="protein sequence ID" value="KAL0114732.1"/>
    <property type="molecule type" value="Genomic_DNA"/>
</dbReference>
<sequence>MKPKTNDPLSLIRLCEHFTFRLPRQRPREGGCGLAPARSAFAPLGPRTIGIAIAHLEVIDFRKLSLPCCVVIHSLYTW</sequence>
<protein>
    <submittedName>
        <fullName evidence="1">Uncharacterized protein</fullName>
    </submittedName>
</protein>
<comment type="caution">
    <text evidence="1">The sequence shown here is derived from an EMBL/GenBank/DDBJ whole genome shotgun (WGS) entry which is preliminary data.</text>
</comment>
<dbReference type="Proteomes" id="UP001430953">
    <property type="component" value="Unassembled WGS sequence"/>
</dbReference>
<evidence type="ECO:0000313" key="2">
    <source>
        <dbReference type="Proteomes" id="UP001430953"/>
    </source>
</evidence>
<keyword evidence="2" id="KW-1185">Reference proteome</keyword>